<feature type="domain" description="UspA" evidence="2">
    <location>
        <begin position="48"/>
        <end position="191"/>
    </location>
</feature>
<dbReference type="Gene3D" id="3.40.50.620">
    <property type="entry name" value="HUPs"/>
    <property type="match status" value="1"/>
</dbReference>
<sequence length="201" mass="22094">MSATIDQTAPTAAPVATTTPPLQAATEKNLHEDVVSPHETHSDSNPTRVIAIAVDASKYSEYAFDWAINNLVRAETDQLVILNVRPTATLPAVYGALYVDFSKEFEKIEAANKKESHDLLRAYANKLPHHKYNVRGVALRGDPRDEIAYKVEDVHADMLVVGSRGLGAFKKTFLGSVSDYLVHHLKVPVIVPRPSELEKAV</sequence>
<keyword evidence="4" id="KW-1185">Reference proteome</keyword>
<dbReference type="Proteomes" id="UP001211907">
    <property type="component" value="Unassembled WGS sequence"/>
</dbReference>
<accession>A0AAD5XHB4</accession>
<name>A0AAD5XHB4_9FUNG</name>
<dbReference type="InterPro" id="IPR006015">
    <property type="entry name" value="Universal_stress_UspA"/>
</dbReference>
<dbReference type="SUPFAM" id="SSF52402">
    <property type="entry name" value="Adenine nucleotide alpha hydrolases-like"/>
    <property type="match status" value="1"/>
</dbReference>
<dbReference type="EMBL" id="JADGJH010000631">
    <property type="protein sequence ID" value="KAJ3125082.1"/>
    <property type="molecule type" value="Genomic_DNA"/>
</dbReference>
<organism evidence="3 4">
    <name type="scientific">Physocladia obscura</name>
    <dbReference type="NCBI Taxonomy" id="109957"/>
    <lineage>
        <taxon>Eukaryota</taxon>
        <taxon>Fungi</taxon>
        <taxon>Fungi incertae sedis</taxon>
        <taxon>Chytridiomycota</taxon>
        <taxon>Chytridiomycota incertae sedis</taxon>
        <taxon>Chytridiomycetes</taxon>
        <taxon>Chytridiales</taxon>
        <taxon>Chytriomycetaceae</taxon>
        <taxon>Physocladia</taxon>
    </lineage>
</organism>
<evidence type="ECO:0000313" key="3">
    <source>
        <dbReference type="EMBL" id="KAJ3125082.1"/>
    </source>
</evidence>
<comment type="caution">
    <text evidence="3">The sequence shown here is derived from an EMBL/GenBank/DDBJ whole genome shotgun (WGS) entry which is preliminary data.</text>
</comment>
<dbReference type="InterPro" id="IPR014729">
    <property type="entry name" value="Rossmann-like_a/b/a_fold"/>
</dbReference>
<evidence type="ECO:0000256" key="1">
    <source>
        <dbReference type="SAM" id="MobiDB-lite"/>
    </source>
</evidence>
<reference evidence="3" key="1">
    <citation type="submission" date="2020-05" db="EMBL/GenBank/DDBJ databases">
        <title>Phylogenomic resolution of chytrid fungi.</title>
        <authorList>
            <person name="Stajich J.E."/>
            <person name="Amses K."/>
            <person name="Simmons R."/>
            <person name="Seto K."/>
            <person name="Myers J."/>
            <person name="Bonds A."/>
            <person name="Quandt C.A."/>
            <person name="Barry K."/>
            <person name="Liu P."/>
            <person name="Grigoriev I."/>
            <person name="Longcore J.E."/>
            <person name="James T.Y."/>
        </authorList>
    </citation>
    <scope>NUCLEOTIDE SEQUENCE</scope>
    <source>
        <strain evidence="3">JEL0513</strain>
    </source>
</reference>
<protein>
    <recommendedName>
        <fullName evidence="2">UspA domain-containing protein</fullName>
    </recommendedName>
</protein>
<dbReference type="PRINTS" id="PR01438">
    <property type="entry name" value="UNVRSLSTRESS"/>
</dbReference>
<dbReference type="InterPro" id="IPR006016">
    <property type="entry name" value="UspA"/>
</dbReference>
<gene>
    <name evidence="3" type="ORF">HK100_010991</name>
</gene>
<proteinExistence type="predicted"/>
<dbReference type="AlphaFoldDB" id="A0AAD5XHB4"/>
<feature type="region of interest" description="Disordered" evidence="1">
    <location>
        <begin position="1"/>
        <end position="21"/>
    </location>
</feature>
<dbReference type="Pfam" id="PF00582">
    <property type="entry name" value="Usp"/>
    <property type="match status" value="1"/>
</dbReference>
<dbReference type="CDD" id="cd23659">
    <property type="entry name" value="USP_At3g01520-like"/>
    <property type="match status" value="1"/>
</dbReference>
<feature type="compositionally biased region" description="Low complexity" evidence="1">
    <location>
        <begin position="8"/>
        <end position="21"/>
    </location>
</feature>
<evidence type="ECO:0000259" key="2">
    <source>
        <dbReference type="Pfam" id="PF00582"/>
    </source>
</evidence>
<dbReference type="PANTHER" id="PTHR31964:SF113">
    <property type="entry name" value="USPA DOMAIN-CONTAINING PROTEIN"/>
    <property type="match status" value="1"/>
</dbReference>
<dbReference type="PANTHER" id="PTHR31964">
    <property type="entry name" value="ADENINE NUCLEOTIDE ALPHA HYDROLASES-LIKE SUPERFAMILY PROTEIN"/>
    <property type="match status" value="1"/>
</dbReference>
<evidence type="ECO:0000313" key="4">
    <source>
        <dbReference type="Proteomes" id="UP001211907"/>
    </source>
</evidence>